<evidence type="ECO:0000256" key="1">
    <source>
        <dbReference type="ARBA" id="ARBA00004651"/>
    </source>
</evidence>
<evidence type="ECO:0000256" key="6">
    <source>
        <dbReference type="ARBA" id="ARBA00023136"/>
    </source>
</evidence>
<dbReference type="AlphaFoldDB" id="A0A6M0T1B8"/>
<keyword evidence="4" id="KW-0812">Transmembrane</keyword>
<evidence type="ECO:0000256" key="5">
    <source>
        <dbReference type="ARBA" id="ARBA00022989"/>
    </source>
</evidence>
<evidence type="ECO:0000256" key="2">
    <source>
        <dbReference type="ARBA" id="ARBA00008806"/>
    </source>
</evidence>
<keyword evidence="6" id="KW-0472">Membrane</keyword>
<comment type="similarity">
    <text evidence="2">Belongs to the VirD4/TraG family.</text>
</comment>
<name>A0A6M0T1B8_CLOBO</name>
<dbReference type="EMBL" id="SGJP01000028">
    <property type="protein sequence ID" value="NFA61304.1"/>
    <property type="molecule type" value="Genomic_DNA"/>
</dbReference>
<dbReference type="InterPro" id="IPR051539">
    <property type="entry name" value="T4SS-coupling_protein"/>
</dbReference>
<evidence type="ECO:0000256" key="4">
    <source>
        <dbReference type="ARBA" id="ARBA00022692"/>
    </source>
</evidence>
<dbReference type="GO" id="GO:0005886">
    <property type="term" value="C:plasma membrane"/>
    <property type="evidence" value="ECO:0007669"/>
    <property type="project" value="UniProtKB-SubCell"/>
</dbReference>
<dbReference type="Pfam" id="PF02534">
    <property type="entry name" value="T4SS-DNA_transf"/>
    <property type="match status" value="1"/>
</dbReference>
<protein>
    <submittedName>
        <fullName evidence="7">Plasmid transfer factor, TraK</fullName>
    </submittedName>
</protein>
<dbReference type="NCBIfam" id="NF045973">
    <property type="entry name" value="conju_CD1115"/>
    <property type="match status" value="1"/>
</dbReference>
<dbReference type="InterPro" id="IPR003688">
    <property type="entry name" value="TraG/VirD4"/>
</dbReference>
<dbReference type="Gene3D" id="3.40.50.300">
    <property type="entry name" value="P-loop containing nucleotide triphosphate hydrolases"/>
    <property type="match status" value="2"/>
</dbReference>
<keyword evidence="5" id="KW-1133">Transmembrane helix</keyword>
<comment type="caution">
    <text evidence="7">The sequence shown here is derived from an EMBL/GenBank/DDBJ whole genome shotgun (WGS) entry which is preliminary data.</text>
</comment>
<sequence length="405" mass="46293">MFNNNLMNKKGIKEILNINEKSDGLIYGALDNKIVALPFNTCKFNKNVAVIGGPGTGKTRSYVLPNILQLVKHKKSLIINDPKGELYTKLKNELINEEYEVKIFNLLSTKNSHRWNPLSEVKDELSAESFSQTIIDNTISIISKGDEFWEKEEQNLLKALTLYVMHESPEGKRTPKEIYNLLANKDVKEIDRLFSALPSDHPAKQPYKLFSQSADNVRSGMIIGLGTRLKVFQNQLVQALTETSDIDLSAPAKRPCAYFCITSDMPSPSTFSFLSRLFITCVYKNIFNYANKNGRCSNEVYFMLDEFHNMASIPEFTSYITNYEDKGIYFNIIIQNTMQLQDMDSILNLCDSKLFLSPHSKNTIDYISNSLNKPLDIDKLNNSNNNILLIRDQKPIILKKYLYID</sequence>
<dbReference type="CDD" id="cd01127">
    <property type="entry name" value="TrwB_TraG_TraD_VirD4"/>
    <property type="match status" value="2"/>
</dbReference>
<evidence type="ECO:0000313" key="7">
    <source>
        <dbReference type="EMBL" id="NFA61304.1"/>
    </source>
</evidence>
<keyword evidence="3" id="KW-1003">Cell membrane</keyword>
<reference evidence="7 8" key="1">
    <citation type="submission" date="2019-02" db="EMBL/GenBank/DDBJ databases">
        <title>Genome sequencing of Clostridium botulinum clinical isolates.</title>
        <authorList>
            <person name="Brunt J."/>
            <person name="Van Vliet A.H.M."/>
            <person name="Stringer S.C."/>
            <person name="Grant K.A."/>
            <person name="Carter A.C."/>
            <person name="Peck M.W."/>
        </authorList>
    </citation>
    <scope>NUCLEOTIDE SEQUENCE [LARGE SCALE GENOMIC DNA]</scope>
    <source>
        <strain evidence="7 8">R1125/03</strain>
    </source>
</reference>
<comment type="subcellular location">
    <subcellularLocation>
        <location evidence="1">Cell membrane</location>
        <topology evidence="1">Multi-pass membrane protein</topology>
    </subcellularLocation>
</comment>
<dbReference type="PANTHER" id="PTHR37937:SF1">
    <property type="entry name" value="CONJUGATIVE TRANSFER: DNA TRANSPORT"/>
    <property type="match status" value="1"/>
</dbReference>
<evidence type="ECO:0000256" key="3">
    <source>
        <dbReference type="ARBA" id="ARBA00022475"/>
    </source>
</evidence>
<dbReference type="PANTHER" id="PTHR37937">
    <property type="entry name" value="CONJUGATIVE TRANSFER: DNA TRANSPORT"/>
    <property type="match status" value="1"/>
</dbReference>
<proteinExistence type="inferred from homology"/>
<dbReference type="Proteomes" id="UP000473089">
    <property type="component" value="Unassembled WGS sequence"/>
</dbReference>
<organism evidence="7 8">
    <name type="scientific">Clostridium botulinum</name>
    <dbReference type="NCBI Taxonomy" id="1491"/>
    <lineage>
        <taxon>Bacteria</taxon>
        <taxon>Bacillati</taxon>
        <taxon>Bacillota</taxon>
        <taxon>Clostridia</taxon>
        <taxon>Eubacteriales</taxon>
        <taxon>Clostridiaceae</taxon>
        <taxon>Clostridium</taxon>
    </lineage>
</organism>
<accession>A0A6M0T1B8</accession>
<dbReference type="SUPFAM" id="SSF52540">
    <property type="entry name" value="P-loop containing nucleoside triphosphate hydrolases"/>
    <property type="match status" value="1"/>
</dbReference>
<evidence type="ECO:0000313" key="8">
    <source>
        <dbReference type="Proteomes" id="UP000473089"/>
    </source>
</evidence>
<dbReference type="InterPro" id="IPR027417">
    <property type="entry name" value="P-loop_NTPase"/>
</dbReference>
<gene>
    <name evidence="7" type="ORF">EXM42_13145</name>
</gene>